<sequence>MKANALLKWLVPAALLGGVLIILKTWVPGGSTPSPEHPVDQGNIQLSAEQAKSLGIAGDTPRDTVATLVGQVKAMRSDMLGLKKHNDSLQTENNRLRERENSVDSRIQTALGSVTQQVDEGRRQANEARLKAEQDSRQARGLLTQLQEQLSGLTGKSKDMPIGLGLEPGDGAQFEGRHSATDALQWIEPSDAPPTDARGKTKTASALSLPTAFNSLEGLKDNAIDRSQKQLRAVTQGEGERDLTRSVDRTEGAKPVYTIPENATLMGSVAMTALIGRVPVDGTVNDPYPFKVLVGPENLTANGIDLPDVAGAVMSGTASGDWTLSCVRGQVESITFVFTDGTIRTVPQPKAVASRNASTQSSNIDKIRGGLGYLSDPYGIPCIAGERRSNAQQYLGSQSLITAAGAGVAALLGDEQNNSSVISSGGSTFGITNSTGNSALNSILSGGVSDIREWVNKLYGEAFAAVYVPPAAQVALHLDHEITIDYEPKGRSVRHEKDHASLPDLD</sequence>
<keyword evidence="1" id="KW-1133">Transmembrane helix</keyword>
<dbReference type="EMBL" id="VFEQ01000017">
    <property type="protein sequence ID" value="TWR54716.1"/>
    <property type="molecule type" value="Genomic_DNA"/>
</dbReference>
<comment type="caution">
    <text evidence="2">The sequence shown here is derived from an EMBL/GenBank/DDBJ whole genome shotgun (WGS) entry which is preliminary data.</text>
</comment>
<dbReference type="OrthoDB" id="7061550at2"/>
<accession>A0A9X9BNV8</accession>
<evidence type="ECO:0000313" key="2">
    <source>
        <dbReference type="EMBL" id="TWR54716.1"/>
    </source>
</evidence>
<evidence type="ECO:0000313" key="3">
    <source>
        <dbReference type="Proteomes" id="UP000316123"/>
    </source>
</evidence>
<dbReference type="Proteomes" id="UP000316123">
    <property type="component" value="Unassembled WGS sequence"/>
</dbReference>
<feature type="transmembrane region" description="Helical" evidence="1">
    <location>
        <begin position="7"/>
        <end position="27"/>
    </location>
</feature>
<gene>
    <name evidence="2" type="ORF">FIV41_22265</name>
</gene>
<evidence type="ECO:0000256" key="1">
    <source>
        <dbReference type="SAM" id="Phobius"/>
    </source>
</evidence>
<proteinExistence type="predicted"/>
<keyword evidence="1" id="KW-0812">Transmembrane</keyword>
<name>A0A9X9BNV8_PSEMA</name>
<dbReference type="AlphaFoldDB" id="A0A9X9BNV8"/>
<keyword evidence="1" id="KW-0472">Membrane</keyword>
<dbReference type="RefSeq" id="WP_074844887.1">
    <property type="nucleotide sequence ID" value="NZ_FNSU01000001.1"/>
</dbReference>
<organism evidence="2 3">
    <name type="scientific">Pseudomonas marginalis</name>
    <name type="common">Pseudomonas panacis</name>
    <dbReference type="NCBI Taxonomy" id="298"/>
    <lineage>
        <taxon>Bacteria</taxon>
        <taxon>Pseudomonadati</taxon>
        <taxon>Pseudomonadota</taxon>
        <taxon>Gammaproteobacteria</taxon>
        <taxon>Pseudomonadales</taxon>
        <taxon>Pseudomonadaceae</taxon>
        <taxon>Pseudomonas</taxon>
    </lineage>
</organism>
<reference evidence="2 3" key="1">
    <citation type="submission" date="2019-06" db="EMBL/GenBank/DDBJ databases">
        <title>Pseudomonas bimorpha sp. nov. isolated from bovine raw milk and skim milk concentrate.</title>
        <authorList>
            <person name="Hofmann K."/>
            <person name="Huptas C."/>
            <person name="Doll E."/>
            <person name="Scherer S."/>
            <person name="Wenning M."/>
        </authorList>
    </citation>
    <scope>NUCLEOTIDE SEQUENCE [LARGE SCALE GENOMIC DNA]</scope>
    <source>
        <strain evidence="2 3">DSM 13124</strain>
    </source>
</reference>
<dbReference type="NCBIfam" id="TIGR03752">
    <property type="entry name" value="conj_TIGR03752"/>
    <property type="match status" value="1"/>
</dbReference>
<dbReference type="InterPro" id="IPR021207">
    <property type="entry name" value="Integr_conj_element_PFL4705"/>
</dbReference>
<protein>
    <submittedName>
        <fullName evidence="2">TIGR03752 family integrating conjugative element protein</fullName>
    </submittedName>
</protein>